<reference evidence="1" key="2">
    <citation type="journal article" date="2015" name="Data Brief">
        <title>Shoot transcriptome of the giant reed, Arundo donax.</title>
        <authorList>
            <person name="Barrero R.A."/>
            <person name="Guerrero F.D."/>
            <person name="Moolhuijzen P."/>
            <person name="Goolsby J.A."/>
            <person name="Tidwell J."/>
            <person name="Bellgard S.E."/>
            <person name="Bellgard M.I."/>
        </authorList>
    </citation>
    <scope>NUCLEOTIDE SEQUENCE</scope>
    <source>
        <tissue evidence="1">Shoot tissue taken approximately 20 cm above the soil surface</tissue>
    </source>
</reference>
<proteinExistence type="predicted"/>
<evidence type="ECO:0000313" key="1">
    <source>
        <dbReference type="EMBL" id="JAE36188.1"/>
    </source>
</evidence>
<organism evidence="1">
    <name type="scientific">Arundo donax</name>
    <name type="common">Giant reed</name>
    <name type="synonym">Donax arundinaceus</name>
    <dbReference type="NCBI Taxonomy" id="35708"/>
    <lineage>
        <taxon>Eukaryota</taxon>
        <taxon>Viridiplantae</taxon>
        <taxon>Streptophyta</taxon>
        <taxon>Embryophyta</taxon>
        <taxon>Tracheophyta</taxon>
        <taxon>Spermatophyta</taxon>
        <taxon>Magnoliopsida</taxon>
        <taxon>Liliopsida</taxon>
        <taxon>Poales</taxon>
        <taxon>Poaceae</taxon>
        <taxon>PACMAD clade</taxon>
        <taxon>Arundinoideae</taxon>
        <taxon>Arundineae</taxon>
        <taxon>Arundo</taxon>
    </lineage>
</organism>
<dbReference type="EMBL" id="GBRH01161708">
    <property type="protein sequence ID" value="JAE36188.1"/>
    <property type="molecule type" value="Transcribed_RNA"/>
</dbReference>
<dbReference type="AlphaFoldDB" id="A0A0A9HTF4"/>
<reference evidence="1" key="1">
    <citation type="submission" date="2014-09" db="EMBL/GenBank/DDBJ databases">
        <authorList>
            <person name="Magalhaes I.L.F."/>
            <person name="Oliveira U."/>
            <person name="Santos F.R."/>
            <person name="Vidigal T.H.D.A."/>
            <person name="Brescovit A.D."/>
            <person name="Santos A.J."/>
        </authorList>
    </citation>
    <scope>NUCLEOTIDE SEQUENCE</scope>
    <source>
        <tissue evidence="1">Shoot tissue taken approximately 20 cm above the soil surface</tissue>
    </source>
</reference>
<protein>
    <submittedName>
        <fullName evidence="1">Uncharacterized protein</fullName>
    </submittedName>
</protein>
<name>A0A0A9HTF4_ARUDO</name>
<accession>A0A0A9HTF4</accession>
<sequence>MLCSKQPHFHSIYMPIVPCNTHRGCQTVRCSCVPSLSL</sequence>